<dbReference type="InterPro" id="IPR009349">
    <property type="entry name" value="TRIP4/RQT4_C2HC5_Znf"/>
</dbReference>
<feature type="compositionally biased region" description="Basic and acidic residues" evidence="1">
    <location>
        <begin position="147"/>
        <end position="164"/>
    </location>
</feature>
<evidence type="ECO:0000259" key="2">
    <source>
        <dbReference type="Pfam" id="PF06221"/>
    </source>
</evidence>
<feature type="compositionally biased region" description="Low complexity" evidence="1">
    <location>
        <begin position="433"/>
        <end position="442"/>
    </location>
</feature>
<feature type="region of interest" description="Disordered" evidence="1">
    <location>
        <begin position="409"/>
        <end position="442"/>
    </location>
</feature>
<feature type="region of interest" description="Disordered" evidence="1">
    <location>
        <begin position="75"/>
        <end position="170"/>
    </location>
</feature>
<dbReference type="InterPro" id="IPR039128">
    <property type="entry name" value="TRIP4-like"/>
</dbReference>
<evidence type="ECO:0000313" key="3">
    <source>
        <dbReference type="EMBL" id="KAJ2867491.1"/>
    </source>
</evidence>
<reference evidence="3" key="1">
    <citation type="submission" date="2022-07" db="EMBL/GenBank/DDBJ databases">
        <title>Phylogenomic reconstructions and comparative analyses of Kickxellomycotina fungi.</title>
        <authorList>
            <person name="Reynolds N.K."/>
            <person name="Stajich J.E."/>
            <person name="Barry K."/>
            <person name="Grigoriev I.V."/>
            <person name="Crous P."/>
            <person name="Smith M.E."/>
        </authorList>
    </citation>
    <scope>NUCLEOTIDE SEQUENCE</scope>
    <source>
        <strain evidence="3">RSA 476</strain>
    </source>
</reference>
<dbReference type="PANTHER" id="PTHR12963:SF4">
    <property type="entry name" value="ACTIVATING SIGNAL COINTEGRATOR 1"/>
    <property type="match status" value="1"/>
</dbReference>
<evidence type="ECO:0000313" key="4">
    <source>
        <dbReference type="Proteomes" id="UP001140074"/>
    </source>
</evidence>
<gene>
    <name evidence="3" type="ORF">GGH94_000776</name>
</gene>
<dbReference type="GO" id="GO:0005634">
    <property type="term" value="C:nucleus"/>
    <property type="evidence" value="ECO:0007669"/>
    <property type="project" value="InterPro"/>
</dbReference>
<dbReference type="GO" id="GO:0008270">
    <property type="term" value="F:zinc ion binding"/>
    <property type="evidence" value="ECO:0007669"/>
    <property type="project" value="InterPro"/>
</dbReference>
<dbReference type="GO" id="GO:0072344">
    <property type="term" value="P:rescue of stalled ribosome"/>
    <property type="evidence" value="ECO:0007669"/>
    <property type="project" value="InterPro"/>
</dbReference>
<evidence type="ECO:0000256" key="1">
    <source>
        <dbReference type="SAM" id="MobiDB-lite"/>
    </source>
</evidence>
<dbReference type="Proteomes" id="UP001140074">
    <property type="component" value="Unassembled WGS sequence"/>
</dbReference>
<dbReference type="PANTHER" id="PTHR12963">
    <property type="entry name" value="THYROID RECEPTOR INTERACTING PROTEIN RELATED"/>
    <property type="match status" value="1"/>
</dbReference>
<accession>A0A9W8IMA4</accession>
<feature type="compositionally biased region" description="Basic and acidic residues" evidence="1">
    <location>
        <begin position="409"/>
        <end position="420"/>
    </location>
</feature>
<dbReference type="GO" id="GO:0180022">
    <property type="term" value="C:RQC-trigger complex"/>
    <property type="evidence" value="ECO:0007669"/>
    <property type="project" value="InterPro"/>
</dbReference>
<feature type="compositionally biased region" description="Polar residues" evidence="1">
    <location>
        <begin position="234"/>
        <end position="253"/>
    </location>
</feature>
<sequence>MQQGAQTLTSADRAWATHQVAVIIGSTEQDAAPLADFLVGIESAAELQTQLLDMLGESPMALDFAFALIAKRFPPAPEPQQTTPPSQPLSHAWAPSAVAHRKGGSGEATASVPSLGHTTKSQSDVHAINRDVPPLPPAQKSHRQQKKEKQQQERQQKEIEETSRRTAKRKRVKCECQASEHALLTNCLTCGRIICDKEGPGPCMFCGAHVESPDQQLQQHMQRLLNRAEEAKQQHGTLASSGSARKTQSSGGMSYSMKAGGGFGTRNAEMLWPANEEANQSTEGGSAPTLGAVAELSEEEYLRLAFKALAIDSSVADPASVREAEAWVKAMRRKEKLLDFDRTAAQRTKLIDQASDFDPHALGKWTTPIEKAEAARRAAAKLKEDEDREHRRRQGTRVLRLNFAKGTIDMRRPDEADSDVKASAIDNPPANPPALKAAAAAAPSRPSAASAGSFAHNPLLGGAAEPKFVLSVDKLSSAKTTASSSSSESPSTRKLAQRRMMLRLQDDTNPALLS</sequence>
<feature type="region of interest" description="Disordered" evidence="1">
    <location>
        <begin position="475"/>
        <end position="514"/>
    </location>
</feature>
<dbReference type="EMBL" id="JANBUY010000017">
    <property type="protein sequence ID" value="KAJ2867491.1"/>
    <property type="molecule type" value="Genomic_DNA"/>
</dbReference>
<keyword evidence="4" id="KW-1185">Reference proteome</keyword>
<feature type="domain" description="TRIP4/RQT4 C2HC5-type zinc finger" evidence="2">
    <location>
        <begin position="173"/>
        <end position="216"/>
    </location>
</feature>
<dbReference type="Pfam" id="PF06221">
    <property type="entry name" value="zf-C2HC5"/>
    <property type="match status" value="1"/>
</dbReference>
<feature type="region of interest" description="Disordered" evidence="1">
    <location>
        <begin position="229"/>
        <end position="255"/>
    </location>
</feature>
<dbReference type="GO" id="GO:0045893">
    <property type="term" value="P:positive regulation of DNA-templated transcription"/>
    <property type="evidence" value="ECO:0007669"/>
    <property type="project" value="TreeGrafter"/>
</dbReference>
<dbReference type="AlphaFoldDB" id="A0A9W8IMA4"/>
<feature type="compositionally biased region" description="Low complexity" evidence="1">
    <location>
        <begin position="477"/>
        <end position="492"/>
    </location>
</feature>
<organism evidence="3 4">
    <name type="scientific">Coemansia aciculifera</name>
    <dbReference type="NCBI Taxonomy" id="417176"/>
    <lineage>
        <taxon>Eukaryota</taxon>
        <taxon>Fungi</taxon>
        <taxon>Fungi incertae sedis</taxon>
        <taxon>Zoopagomycota</taxon>
        <taxon>Kickxellomycotina</taxon>
        <taxon>Kickxellomycetes</taxon>
        <taxon>Kickxellales</taxon>
        <taxon>Kickxellaceae</taxon>
        <taxon>Coemansia</taxon>
    </lineage>
</organism>
<proteinExistence type="predicted"/>
<comment type="caution">
    <text evidence="3">The sequence shown here is derived from an EMBL/GenBank/DDBJ whole genome shotgun (WGS) entry which is preliminary data.</text>
</comment>
<protein>
    <recommendedName>
        <fullName evidence="2">TRIP4/RQT4 C2HC5-type zinc finger domain-containing protein</fullName>
    </recommendedName>
</protein>
<name>A0A9W8IMA4_9FUNG</name>